<dbReference type="InterPro" id="IPR003507">
    <property type="entry name" value="S66_fam"/>
</dbReference>
<proteinExistence type="inferred from homology"/>
<dbReference type="CDD" id="cd07025">
    <property type="entry name" value="Peptidase_S66"/>
    <property type="match status" value="1"/>
</dbReference>
<dbReference type="InterPro" id="IPR027478">
    <property type="entry name" value="LdcA_N"/>
</dbReference>
<dbReference type="SUPFAM" id="SSF52317">
    <property type="entry name" value="Class I glutamine amidotransferase-like"/>
    <property type="match status" value="1"/>
</dbReference>
<dbReference type="PIRSF" id="PIRSF028757">
    <property type="entry name" value="LD-carboxypeptidase"/>
    <property type="match status" value="1"/>
</dbReference>
<evidence type="ECO:0000259" key="6">
    <source>
        <dbReference type="Pfam" id="PF02016"/>
    </source>
</evidence>
<dbReference type="RefSeq" id="WP_045829585.1">
    <property type="nucleotide sequence ID" value="NZ_JZRB01000021.1"/>
</dbReference>
<comment type="caution">
    <text evidence="8">The sequence shown here is derived from an EMBL/GenBank/DDBJ whole genome shotgun (WGS) entry which is preliminary data.</text>
</comment>
<dbReference type="PANTHER" id="PTHR30237:SF2">
    <property type="entry name" value="MUREIN TETRAPEPTIDE CARBOXYPEPTIDASE"/>
    <property type="match status" value="1"/>
</dbReference>
<dbReference type="GO" id="GO:0008236">
    <property type="term" value="F:serine-type peptidase activity"/>
    <property type="evidence" value="ECO:0007669"/>
    <property type="project" value="UniProtKB-KW"/>
</dbReference>
<evidence type="ECO:0000256" key="2">
    <source>
        <dbReference type="ARBA" id="ARBA00022645"/>
    </source>
</evidence>
<protein>
    <recommendedName>
        <fullName evidence="10">Muramoyltetrapeptide carboxypeptidase</fullName>
    </recommendedName>
</protein>
<keyword evidence="3" id="KW-0645">Protease</keyword>
<evidence type="ECO:0008006" key="10">
    <source>
        <dbReference type="Google" id="ProtNLM"/>
    </source>
</evidence>
<dbReference type="GO" id="GO:0004180">
    <property type="term" value="F:carboxypeptidase activity"/>
    <property type="evidence" value="ECO:0007669"/>
    <property type="project" value="UniProtKB-KW"/>
</dbReference>
<dbReference type="PATRIC" id="fig|345309.4.peg.1502"/>
<dbReference type="Gene3D" id="3.40.50.10740">
    <property type="entry name" value="Class I glutamine amidotransferase-like"/>
    <property type="match status" value="1"/>
</dbReference>
<dbReference type="InterPro" id="IPR029062">
    <property type="entry name" value="Class_I_gatase-like"/>
</dbReference>
<feature type="domain" description="LD-carboxypeptidase N-terminal" evidence="6">
    <location>
        <begin position="7"/>
        <end position="130"/>
    </location>
</feature>
<comment type="similarity">
    <text evidence="1">Belongs to the peptidase S66 family.</text>
</comment>
<evidence type="ECO:0000256" key="1">
    <source>
        <dbReference type="ARBA" id="ARBA00010233"/>
    </source>
</evidence>
<dbReference type="OrthoDB" id="9807329at2"/>
<evidence type="ECO:0000256" key="5">
    <source>
        <dbReference type="ARBA" id="ARBA00022825"/>
    </source>
</evidence>
<gene>
    <name evidence="8" type="ORF">VI08_10810</name>
</gene>
<dbReference type="SUPFAM" id="SSF141986">
    <property type="entry name" value="LD-carboxypeptidase A C-terminal domain-like"/>
    <property type="match status" value="1"/>
</dbReference>
<accession>A0A0F3KRE9</accession>
<keyword evidence="4" id="KW-0378">Hydrolase</keyword>
<organism evidence="8 9">
    <name type="scientific">Luteibacter yeojuensis</name>
    <dbReference type="NCBI Taxonomy" id="345309"/>
    <lineage>
        <taxon>Bacteria</taxon>
        <taxon>Pseudomonadati</taxon>
        <taxon>Pseudomonadota</taxon>
        <taxon>Gammaproteobacteria</taxon>
        <taxon>Lysobacterales</taxon>
        <taxon>Rhodanobacteraceae</taxon>
        <taxon>Luteibacter</taxon>
    </lineage>
</organism>
<evidence type="ECO:0000256" key="3">
    <source>
        <dbReference type="ARBA" id="ARBA00022670"/>
    </source>
</evidence>
<evidence type="ECO:0000313" key="8">
    <source>
        <dbReference type="EMBL" id="KJV33840.1"/>
    </source>
</evidence>
<dbReference type="InterPro" id="IPR040449">
    <property type="entry name" value="Peptidase_S66_N"/>
</dbReference>
<keyword evidence="5" id="KW-0720">Serine protease</keyword>
<dbReference type="InterPro" id="IPR040921">
    <property type="entry name" value="Peptidase_S66C"/>
</dbReference>
<reference evidence="8 9" key="1">
    <citation type="submission" date="2015-03" db="EMBL/GenBank/DDBJ databases">
        <title>Draft genome sequence of Luteibacter yeojuensis strain SU11.</title>
        <authorList>
            <person name="Sulaiman J."/>
            <person name="Priya K."/>
            <person name="Chan K.-G."/>
        </authorList>
    </citation>
    <scope>NUCLEOTIDE SEQUENCE [LARGE SCALE GENOMIC DNA]</scope>
    <source>
        <strain evidence="8 9">SU11</strain>
    </source>
</reference>
<keyword evidence="9" id="KW-1185">Reference proteome</keyword>
<dbReference type="PANTHER" id="PTHR30237">
    <property type="entry name" value="MURAMOYLTETRAPEPTIDE CARBOXYPEPTIDASE"/>
    <property type="match status" value="1"/>
</dbReference>
<dbReference type="Pfam" id="PF17676">
    <property type="entry name" value="Peptidase_S66C"/>
    <property type="match status" value="1"/>
</dbReference>
<dbReference type="AlphaFoldDB" id="A0A0F3KRE9"/>
<dbReference type="Proteomes" id="UP000033651">
    <property type="component" value="Unassembled WGS sequence"/>
</dbReference>
<dbReference type="Gene3D" id="3.50.30.60">
    <property type="entry name" value="LD-carboxypeptidase A C-terminal domain-like"/>
    <property type="match status" value="1"/>
</dbReference>
<evidence type="ECO:0000313" key="9">
    <source>
        <dbReference type="Proteomes" id="UP000033651"/>
    </source>
</evidence>
<feature type="domain" description="LD-carboxypeptidase C-terminal" evidence="7">
    <location>
        <begin position="175"/>
        <end position="290"/>
    </location>
</feature>
<dbReference type="InterPro" id="IPR027461">
    <property type="entry name" value="Carboxypeptidase_A_C_sf"/>
</dbReference>
<dbReference type="EMBL" id="JZRB01000021">
    <property type="protein sequence ID" value="KJV33840.1"/>
    <property type="molecule type" value="Genomic_DNA"/>
</dbReference>
<keyword evidence="2" id="KW-0121">Carboxypeptidase</keyword>
<name>A0A0F3KRE9_9GAMM</name>
<sequence length="314" mass="33767">MPKRLDIRLLAPSGYAEDRAACQRAIERLQAAGHTVHGGAVVDRVDLRFAGSDAERAADINHLANPDHPLPDVAMATCGGYGAIALLDRLDYAGLKARFEDGRCVLVGHGDFTVIQCALLARCGVGSLHGPMLVQDFGAGYLRETTWRHFWQTLQGPSMDVAWACNENAPALTLEGTLWGGNLSALCSLVGTPYMPRVEGGILYLEESGEQAFRIERMLYELLHGGVLATQRAILLGGLGGQRVSEYDNGYDIDHALERFGRACGLPMVRGLGIGHGPDKCTLPFGAVGTLEVRHGQAMLAAHDYRHVRQTAGA</sequence>
<dbReference type="Pfam" id="PF02016">
    <property type="entry name" value="Peptidase_S66"/>
    <property type="match status" value="1"/>
</dbReference>
<evidence type="ECO:0000256" key="4">
    <source>
        <dbReference type="ARBA" id="ARBA00022801"/>
    </source>
</evidence>
<dbReference type="GO" id="GO:0006508">
    <property type="term" value="P:proteolysis"/>
    <property type="evidence" value="ECO:0007669"/>
    <property type="project" value="UniProtKB-KW"/>
</dbReference>
<evidence type="ECO:0000259" key="7">
    <source>
        <dbReference type="Pfam" id="PF17676"/>
    </source>
</evidence>